<evidence type="ECO:0000256" key="1">
    <source>
        <dbReference type="SAM" id="MobiDB-lite"/>
    </source>
</evidence>
<accession>A0A251XLX3</accession>
<dbReference type="Gene3D" id="3.40.50.1820">
    <property type="entry name" value="alpha/beta hydrolase"/>
    <property type="match status" value="1"/>
</dbReference>
<feature type="region of interest" description="Disordered" evidence="1">
    <location>
        <begin position="71"/>
        <end position="96"/>
    </location>
</feature>
<evidence type="ECO:0000313" key="3">
    <source>
        <dbReference type="Proteomes" id="UP000195062"/>
    </source>
</evidence>
<name>A0A251XLX3_CLAMM</name>
<proteinExistence type="predicted"/>
<dbReference type="SUPFAM" id="SSF53474">
    <property type="entry name" value="alpha/beta-Hydrolases"/>
    <property type="match status" value="1"/>
</dbReference>
<evidence type="ECO:0008006" key="4">
    <source>
        <dbReference type="Google" id="ProtNLM"/>
    </source>
</evidence>
<sequence length="127" mass="13611">MTQHGRPATTVRVTRLVHRGLTVRISTLGSPDGRAFVLVPGIGVSSDYFERLAPRLDGHGTVHALDLPGFAGVRHPGGRSRSASTPTSWAPRSTSSASTTLCWSATPWARRWWRISRPGAPGSARSS</sequence>
<evidence type="ECO:0000313" key="2">
    <source>
        <dbReference type="EMBL" id="OUE04484.1"/>
    </source>
</evidence>
<dbReference type="InterPro" id="IPR029058">
    <property type="entry name" value="AB_hydrolase_fold"/>
</dbReference>
<dbReference type="EMBL" id="MDHH01000001">
    <property type="protein sequence ID" value="OUE04484.1"/>
    <property type="molecule type" value="Genomic_DNA"/>
</dbReference>
<gene>
    <name evidence="2" type="ORF">CMMCAS07_06030</name>
</gene>
<dbReference type="AlphaFoldDB" id="A0A251XLX3"/>
<reference evidence="2 3" key="1">
    <citation type="submission" date="2016-08" db="EMBL/GenBank/DDBJ databases">
        <title>Genome sequence of Clavibacter michiganensis subsp. michiganensis strain CASJ007.</title>
        <authorList>
            <person name="Thapa S.P."/>
            <person name="Coaker G."/>
        </authorList>
    </citation>
    <scope>NUCLEOTIDE SEQUENCE [LARGE SCALE GENOMIC DNA]</scope>
    <source>
        <strain evidence="2">CASJ007</strain>
    </source>
</reference>
<organism evidence="2 3">
    <name type="scientific">Clavibacter michiganensis subsp. michiganensis</name>
    <dbReference type="NCBI Taxonomy" id="33013"/>
    <lineage>
        <taxon>Bacteria</taxon>
        <taxon>Bacillati</taxon>
        <taxon>Actinomycetota</taxon>
        <taxon>Actinomycetes</taxon>
        <taxon>Micrococcales</taxon>
        <taxon>Microbacteriaceae</taxon>
        <taxon>Clavibacter</taxon>
    </lineage>
</organism>
<feature type="compositionally biased region" description="Polar residues" evidence="1">
    <location>
        <begin position="81"/>
        <end position="96"/>
    </location>
</feature>
<dbReference type="Proteomes" id="UP000195062">
    <property type="component" value="Unassembled WGS sequence"/>
</dbReference>
<comment type="caution">
    <text evidence="2">The sequence shown here is derived from an EMBL/GenBank/DDBJ whole genome shotgun (WGS) entry which is preliminary data.</text>
</comment>
<protein>
    <recommendedName>
        <fullName evidence="4">Alpha/beta hydrolase family protein</fullName>
    </recommendedName>
</protein>
<keyword evidence="3" id="KW-1185">Reference proteome</keyword>